<dbReference type="KEGG" id="mvi:X808_14790"/>
<keyword evidence="2" id="KW-1133">Transmembrane helix</keyword>
<evidence type="ECO:0000313" key="4">
    <source>
        <dbReference type="Proteomes" id="UP000066995"/>
    </source>
</evidence>
<sequence length="48" mass="5696">MKNQPPKAKMQQCVKRSGKRTGEKSYIIQAVVFLLIFCKKFPFFNRLF</sequence>
<evidence type="ECO:0000256" key="2">
    <source>
        <dbReference type="SAM" id="Phobius"/>
    </source>
</evidence>
<accession>W0QBR8</accession>
<dbReference type="AlphaFoldDB" id="W0QBR8"/>
<keyword evidence="2" id="KW-0472">Membrane</keyword>
<dbReference type="HOGENOM" id="CLU_3154581_0_0_6"/>
<gene>
    <name evidence="3" type="ORF">X808_14790</name>
</gene>
<protein>
    <submittedName>
        <fullName evidence="3">Uncharacterized protein</fullName>
    </submittedName>
</protein>
<dbReference type="EMBL" id="CP006943">
    <property type="protein sequence ID" value="AHG76001.1"/>
    <property type="molecule type" value="Genomic_DNA"/>
</dbReference>
<feature type="region of interest" description="Disordered" evidence="1">
    <location>
        <begin position="1"/>
        <end position="21"/>
    </location>
</feature>
<reference evidence="3 4" key="1">
    <citation type="submission" date="2013-12" db="EMBL/GenBank/DDBJ databases">
        <title>Annotation of the Mannheimia varigena USDA-ARS-USMARC-1296 complete genome.</title>
        <authorList>
            <person name="Harhay G.P."/>
            <person name="Clawson M.L."/>
            <person name="Murray R.W."/>
            <person name="Lubbers B.V."/>
            <person name="Heaton M.P."/>
            <person name="Chitko-Mckown C.G."/>
            <person name="Harhay D.M."/>
            <person name="Smith T.P.L."/>
        </authorList>
    </citation>
    <scope>NUCLEOTIDE SEQUENCE [LARGE SCALE GENOMIC DNA]</scope>
    <source>
        <strain evidence="3 4">USDA-ARS-USMARC-1296</strain>
    </source>
</reference>
<feature type="transmembrane region" description="Helical" evidence="2">
    <location>
        <begin position="26"/>
        <end position="44"/>
    </location>
</feature>
<organism evidence="3 4">
    <name type="scientific">Mannheimia varigena USDA-ARS-USMARC-1296</name>
    <dbReference type="NCBI Taxonomy" id="1433287"/>
    <lineage>
        <taxon>Bacteria</taxon>
        <taxon>Pseudomonadati</taxon>
        <taxon>Pseudomonadota</taxon>
        <taxon>Gammaproteobacteria</taxon>
        <taxon>Pasteurellales</taxon>
        <taxon>Pasteurellaceae</taxon>
        <taxon>Mannheimia</taxon>
    </lineage>
</organism>
<name>W0QBR8_9PAST</name>
<dbReference type="Proteomes" id="UP000066995">
    <property type="component" value="Chromosome"/>
</dbReference>
<evidence type="ECO:0000256" key="1">
    <source>
        <dbReference type="SAM" id="MobiDB-lite"/>
    </source>
</evidence>
<keyword evidence="2" id="KW-0812">Transmembrane</keyword>
<proteinExistence type="predicted"/>
<keyword evidence="4" id="KW-1185">Reference proteome</keyword>
<dbReference type="STRING" id="1433287.X808_14790"/>
<dbReference type="PATRIC" id="fig|1433287.3.peg.1480"/>
<evidence type="ECO:0000313" key="3">
    <source>
        <dbReference type="EMBL" id="AHG76001.1"/>
    </source>
</evidence>